<feature type="region of interest" description="Disordered" evidence="1">
    <location>
        <begin position="1"/>
        <end position="63"/>
    </location>
</feature>
<evidence type="ECO:0000313" key="2">
    <source>
        <dbReference type="EMBL" id="KAA8899105.1"/>
    </source>
</evidence>
<dbReference type="Proteomes" id="UP000326924">
    <property type="component" value="Unassembled WGS sequence"/>
</dbReference>
<accession>A0A5J5EPV8</accession>
<keyword evidence="3" id="KW-1185">Reference proteome</keyword>
<dbReference type="InParanoid" id="A0A5J5EPV8"/>
<dbReference type="OrthoDB" id="2499658at2759"/>
<evidence type="ECO:0000313" key="3">
    <source>
        <dbReference type="Proteomes" id="UP000326924"/>
    </source>
</evidence>
<name>A0A5J5EPV8_9PEZI</name>
<dbReference type="AlphaFoldDB" id="A0A5J5EPV8"/>
<reference evidence="2 3" key="1">
    <citation type="submission" date="2019-09" db="EMBL/GenBank/DDBJ databases">
        <title>Draft genome of the ectomycorrhizal ascomycete Sphaerosporella brunnea.</title>
        <authorList>
            <consortium name="DOE Joint Genome Institute"/>
            <person name="Benucci G.M."/>
            <person name="Marozzi G."/>
            <person name="Antonielli L."/>
            <person name="Sanchez S."/>
            <person name="Marco P."/>
            <person name="Wang X."/>
            <person name="Falini L.B."/>
            <person name="Barry K."/>
            <person name="Haridas S."/>
            <person name="Lipzen A."/>
            <person name="Labutti K."/>
            <person name="Grigoriev I.V."/>
            <person name="Murat C."/>
            <person name="Martin F."/>
            <person name="Albertini E."/>
            <person name="Donnini D."/>
            <person name="Bonito G."/>
        </authorList>
    </citation>
    <scope>NUCLEOTIDE SEQUENCE [LARGE SCALE GENOMIC DNA]</scope>
    <source>
        <strain evidence="2 3">Sb_GMNB300</strain>
    </source>
</reference>
<proteinExistence type="predicted"/>
<gene>
    <name evidence="2" type="ORF">FN846DRAFT_990769</name>
</gene>
<comment type="caution">
    <text evidence="2">The sequence shown here is derived from an EMBL/GenBank/DDBJ whole genome shotgun (WGS) entry which is preliminary data.</text>
</comment>
<protein>
    <submittedName>
        <fullName evidence="2">Uncharacterized protein</fullName>
    </submittedName>
</protein>
<dbReference type="EMBL" id="VXIS01000173">
    <property type="protein sequence ID" value="KAA8899105.1"/>
    <property type="molecule type" value="Genomic_DNA"/>
</dbReference>
<sequence>MEQPSTPSNVPTPIPTVPVSQSHVTLDVNDVPPNEPQGNQIVAAPTPEREAQPSSDIHPQRPASLASQARDLAFLYELQKSSRHDYHLLETRFLSSLSKRKRNKALINQARYDRIHAVLKDPKDITIGSSQFRYWARRMFRLKVLADGNSQVLHADKLVAVREDLHDILTVAHIQCQHGGRDKTAAQVKTKYSWVPRALVARFVMDCRSCMIRRPRSRLVVRPPRPHPPADMGSAVVDHSPAATAHSPAVAGPASVEYCQAVAGPASVESYLEVAGPADGDYSPAIAGPAVVGYSPAAVGFEVFGHGATMFEYGPPAVGYCLAEQADIERPAPVIYYPLVQAPHAWLQMSGL</sequence>
<evidence type="ECO:0000256" key="1">
    <source>
        <dbReference type="SAM" id="MobiDB-lite"/>
    </source>
</evidence>
<organism evidence="2 3">
    <name type="scientific">Sphaerosporella brunnea</name>
    <dbReference type="NCBI Taxonomy" id="1250544"/>
    <lineage>
        <taxon>Eukaryota</taxon>
        <taxon>Fungi</taxon>
        <taxon>Dikarya</taxon>
        <taxon>Ascomycota</taxon>
        <taxon>Pezizomycotina</taxon>
        <taxon>Pezizomycetes</taxon>
        <taxon>Pezizales</taxon>
        <taxon>Pyronemataceae</taxon>
        <taxon>Sphaerosporella</taxon>
    </lineage>
</organism>